<feature type="transmembrane region" description="Helical" evidence="6">
    <location>
        <begin position="128"/>
        <end position="148"/>
    </location>
</feature>
<organism evidence="8 9">
    <name type="scientific">Eptatretus burgeri</name>
    <name type="common">Inshore hagfish</name>
    <dbReference type="NCBI Taxonomy" id="7764"/>
    <lineage>
        <taxon>Eukaryota</taxon>
        <taxon>Metazoa</taxon>
        <taxon>Chordata</taxon>
        <taxon>Craniata</taxon>
        <taxon>Vertebrata</taxon>
        <taxon>Cyclostomata</taxon>
        <taxon>Myxini</taxon>
        <taxon>Myxiniformes</taxon>
        <taxon>Myxinidae</taxon>
        <taxon>Eptatretinae</taxon>
        <taxon>Eptatretus</taxon>
    </lineage>
</organism>
<dbReference type="Ensembl" id="ENSEBUT00000028361.1">
    <property type="protein sequence ID" value="ENSEBUP00000027785.1"/>
    <property type="gene ID" value="ENSEBUG00000016996.1"/>
</dbReference>
<dbReference type="PANTHER" id="PTHR31204:SF1">
    <property type="entry name" value="SIGMA INTRACELLULAR RECEPTOR 2"/>
    <property type="match status" value="1"/>
</dbReference>
<sequence>MKGGGVMKGFCWRYFEGKKEEEKEEEETTDAMVGLRALEICFFVYFIAFIPVFLLFDSQGLLPASYYPQSLRQLLGDYAISYRDPLLVDPPAWFHAILFCEIFVQLPFLPVAAYAFYKGGQRWIRVPVIMYATHVATTDLIICSYFMWHDFSNSTHPSPITQGQRSLLLAVYSPFLLVPLLMLLTMCCSHTYCGYLPQDRKVKRK</sequence>
<feature type="domain" description="EXPERA" evidence="7">
    <location>
        <begin position="38"/>
        <end position="183"/>
    </location>
</feature>
<feature type="transmembrane region" description="Helical" evidence="6">
    <location>
        <begin position="92"/>
        <end position="116"/>
    </location>
</feature>
<keyword evidence="2 5" id="KW-0812">Transmembrane</keyword>
<dbReference type="InterPro" id="IPR033118">
    <property type="entry name" value="EXPERA"/>
</dbReference>
<evidence type="ECO:0000313" key="8">
    <source>
        <dbReference type="Ensembl" id="ENSEBUP00000027785.1"/>
    </source>
</evidence>
<evidence type="ECO:0000256" key="5">
    <source>
        <dbReference type="PROSITE-ProRule" id="PRU01087"/>
    </source>
</evidence>
<dbReference type="GO" id="GO:0016020">
    <property type="term" value="C:membrane"/>
    <property type="evidence" value="ECO:0007669"/>
    <property type="project" value="UniProtKB-SubCell"/>
</dbReference>
<keyword evidence="9" id="KW-1185">Reference proteome</keyword>
<evidence type="ECO:0000256" key="2">
    <source>
        <dbReference type="ARBA" id="ARBA00022692"/>
    </source>
</evidence>
<evidence type="ECO:0000313" key="9">
    <source>
        <dbReference type="Proteomes" id="UP000694388"/>
    </source>
</evidence>
<accession>A0A8C4X236</accession>
<name>A0A8C4X236_EPTBU</name>
<dbReference type="GO" id="GO:0005783">
    <property type="term" value="C:endoplasmic reticulum"/>
    <property type="evidence" value="ECO:0007669"/>
    <property type="project" value="TreeGrafter"/>
</dbReference>
<dbReference type="GeneTree" id="ENSGT00390000007149"/>
<evidence type="ECO:0000256" key="3">
    <source>
        <dbReference type="ARBA" id="ARBA00022989"/>
    </source>
</evidence>
<dbReference type="Proteomes" id="UP000694388">
    <property type="component" value="Unplaced"/>
</dbReference>
<dbReference type="InterPro" id="IPR051987">
    <property type="entry name" value="Sigma-2_receptor-like"/>
</dbReference>
<feature type="transmembrane region" description="Helical" evidence="6">
    <location>
        <begin position="168"/>
        <end position="195"/>
    </location>
</feature>
<dbReference type="PROSITE" id="PS51751">
    <property type="entry name" value="EXPERA"/>
    <property type="match status" value="1"/>
</dbReference>
<evidence type="ECO:0000259" key="7">
    <source>
        <dbReference type="PROSITE" id="PS51751"/>
    </source>
</evidence>
<comment type="subcellular location">
    <subcellularLocation>
        <location evidence="1">Membrane</location>
        <topology evidence="1">Multi-pass membrane protein</topology>
    </subcellularLocation>
</comment>
<keyword evidence="3 5" id="KW-1133">Transmembrane helix</keyword>
<evidence type="ECO:0000256" key="1">
    <source>
        <dbReference type="ARBA" id="ARBA00004141"/>
    </source>
</evidence>
<evidence type="ECO:0000256" key="4">
    <source>
        <dbReference type="ARBA" id="ARBA00023136"/>
    </source>
</evidence>
<reference evidence="8" key="2">
    <citation type="submission" date="2025-09" db="UniProtKB">
        <authorList>
            <consortium name="Ensembl"/>
        </authorList>
    </citation>
    <scope>IDENTIFICATION</scope>
</reference>
<dbReference type="Pfam" id="PF05241">
    <property type="entry name" value="EBP"/>
    <property type="match status" value="1"/>
</dbReference>
<proteinExistence type="predicted"/>
<protein>
    <submittedName>
        <fullName evidence="8">Transmembrane protein 97</fullName>
    </submittedName>
</protein>
<feature type="transmembrane region" description="Helical" evidence="6">
    <location>
        <begin position="37"/>
        <end position="56"/>
    </location>
</feature>
<dbReference type="AlphaFoldDB" id="A0A8C4X236"/>
<evidence type="ECO:0000256" key="6">
    <source>
        <dbReference type="SAM" id="Phobius"/>
    </source>
</evidence>
<keyword evidence="4 5" id="KW-0472">Membrane</keyword>
<dbReference type="PANTHER" id="PTHR31204">
    <property type="entry name" value="SIGMA INTRACELLULAR RECEPTOR 2"/>
    <property type="match status" value="1"/>
</dbReference>
<reference evidence="8" key="1">
    <citation type="submission" date="2025-08" db="UniProtKB">
        <authorList>
            <consortium name="Ensembl"/>
        </authorList>
    </citation>
    <scope>IDENTIFICATION</scope>
</reference>